<dbReference type="InterPro" id="IPR013740">
    <property type="entry name" value="Redoxin"/>
</dbReference>
<comment type="subunit">
    <text evidence="6">Homodimer.</text>
</comment>
<protein>
    <recommendedName>
        <fullName evidence="6">Thiol peroxidase</fullName>
        <shortName evidence="6">Tpx</shortName>
        <ecNumber evidence="6">1.11.1.24</ecNumber>
    </recommendedName>
    <alternativeName>
        <fullName evidence="6">Peroxiredoxin tpx</fullName>
        <shortName evidence="6">Prx</shortName>
    </alternativeName>
    <alternativeName>
        <fullName evidence="6">Thioredoxin peroxidase</fullName>
    </alternativeName>
    <alternativeName>
        <fullName evidence="6">Thioredoxin-dependent peroxiredoxin</fullName>
    </alternativeName>
</protein>
<dbReference type="PROSITE" id="PS51352">
    <property type="entry name" value="THIOREDOXIN_2"/>
    <property type="match status" value="1"/>
</dbReference>
<dbReference type="HAMAP" id="MF_00269">
    <property type="entry name" value="Tpx"/>
    <property type="match status" value="1"/>
</dbReference>
<feature type="active site" description="Cysteine sulfenic acid (-SOH) intermediate" evidence="6">
    <location>
        <position position="59"/>
    </location>
</feature>
<comment type="similarity">
    <text evidence="6">Belongs to the peroxiredoxin family. Tpx subfamily.</text>
</comment>
<evidence type="ECO:0000256" key="1">
    <source>
        <dbReference type="ARBA" id="ARBA00022559"/>
    </source>
</evidence>
<dbReference type="AlphaFoldDB" id="A0A410JSS8"/>
<feature type="domain" description="Thioredoxin" evidence="7">
    <location>
        <begin position="17"/>
        <end position="164"/>
    </location>
</feature>
<dbReference type="InterPro" id="IPR050455">
    <property type="entry name" value="Tpx_Peroxidase_subfamily"/>
</dbReference>
<comment type="miscellaneous">
    <text evidence="6">The active site is a conserved redox-active cysteine residue, the peroxidatic cysteine (C(P)), which makes the nucleophilic attack on the peroxide substrate. The peroxide oxidizes the C(P)-SH to cysteine sulfenic acid (C(P)-SOH), which then reacts with another cysteine residue, the resolving cysteine (C(R)), to form a disulfide bridge. The disulfide is subsequently reduced by an appropriate electron donor to complete the catalytic cycle. In this atypical 2-Cys peroxiredoxin, C(R) is present in the same subunit to form an intramolecular disulfide. The disulfide is subsequently reduced by thioredoxin.</text>
</comment>
<keyword evidence="5 6" id="KW-0676">Redox-active center</keyword>
<dbReference type="NCBIfam" id="NF001808">
    <property type="entry name" value="PRK00522.1"/>
    <property type="match status" value="1"/>
</dbReference>
<dbReference type="InterPro" id="IPR018219">
    <property type="entry name" value="Tpx_CS"/>
</dbReference>
<evidence type="ECO:0000313" key="8">
    <source>
        <dbReference type="EMBL" id="QAR31214.1"/>
    </source>
</evidence>
<name>A0A410JSS8_ORNRH</name>
<accession>A0A410JSS8</accession>
<evidence type="ECO:0000256" key="4">
    <source>
        <dbReference type="ARBA" id="ARBA00023157"/>
    </source>
</evidence>
<dbReference type="EC" id="1.11.1.24" evidence="6"/>
<keyword evidence="3 6" id="KW-0560">Oxidoreductase</keyword>
<evidence type="ECO:0000259" key="7">
    <source>
        <dbReference type="PROSITE" id="PS51352"/>
    </source>
</evidence>
<dbReference type="PROSITE" id="PS01265">
    <property type="entry name" value="TPX"/>
    <property type="match status" value="1"/>
</dbReference>
<gene>
    <name evidence="6" type="primary">tpx</name>
    <name evidence="8" type="ORF">EQP59_07630</name>
</gene>
<evidence type="ECO:0000256" key="2">
    <source>
        <dbReference type="ARBA" id="ARBA00022862"/>
    </source>
</evidence>
<comment type="catalytic activity">
    <reaction evidence="6">
        <text>a hydroperoxide + [thioredoxin]-dithiol = an alcohol + [thioredoxin]-disulfide + H2O</text>
        <dbReference type="Rhea" id="RHEA:62620"/>
        <dbReference type="Rhea" id="RHEA-COMP:10698"/>
        <dbReference type="Rhea" id="RHEA-COMP:10700"/>
        <dbReference type="ChEBI" id="CHEBI:15377"/>
        <dbReference type="ChEBI" id="CHEBI:29950"/>
        <dbReference type="ChEBI" id="CHEBI:30879"/>
        <dbReference type="ChEBI" id="CHEBI:35924"/>
        <dbReference type="ChEBI" id="CHEBI:50058"/>
        <dbReference type="EC" id="1.11.1.24"/>
    </reaction>
</comment>
<dbReference type="Pfam" id="PF08534">
    <property type="entry name" value="Redoxin"/>
    <property type="match status" value="1"/>
</dbReference>
<organism evidence="8 9">
    <name type="scientific">Ornithobacterium rhinotracheale</name>
    <dbReference type="NCBI Taxonomy" id="28251"/>
    <lineage>
        <taxon>Bacteria</taxon>
        <taxon>Pseudomonadati</taxon>
        <taxon>Bacteroidota</taxon>
        <taxon>Flavobacteriia</taxon>
        <taxon>Flavobacteriales</taxon>
        <taxon>Weeksellaceae</taxon>
        <taxon>Ornithobacterium</taxon>
    </lineage>
</organism>
<dbReference type="InterPro" id="IPR036249">
    <property type="entry name" value="Thioredoxin-like_sf"/>
</dbReference>
<dbReference type="InterPro" id="IPR002065">
    <property type="entry name" value="TPX"/>
</dbReference>
<dbReference type="InterPro" id="IPR013766">
    <property type="entry name" value="Thioredoxin_domain"/>
</dbReference>
<keyword evidence="4 6" id="KW-1015">Disulfide bond</keyword>
<dbReference type="PANTHER" id="PTHR43110">
    <property type="entry name" value="THIOL PEROXIDASE"/>
    <property type="match status" value="1"/>
</dbReference>
<comment type="function">
    <text evidence="6">Thiol-specific peroxidase that catalyzes the reduction of hydrogen peroxide and organic hydroperoxides to water and alcohols, respectively. Plays a role in cell protection against oxidative stress by detoxifying peroxides.</text>
</comment>
<dbReference type="CDD" id="cd03014">
    <property type="entry name" value="PRX_Atyp2cys"/>
    <property type="match status" value="1"/>
</dbReference>
<dbReference type="Gene3D" id="3.40.30.10">
    <property type="entry name" value="Glutaredoxin"/>
    <property type="match status" value="1"/>
</dbReference>
<evidence type="ECO:0000256" key="6">
    <source>
        <dbReference type="HAMAP-Rule" id="MF_00269"/>
    </source>
</evidence>
<dbReference type="Proteomes" id="UP000287701">
    <property type="component" value="Chromosome"/>
</dbReference>
<sequence length="164" mass="17859">MSEITFKGNKVTTYGTLPQSGKAKDFQLVAQDLQTKTLVDYKGKNIILNIFPSVDTGVCATSVRKFNEQAAGKENTVVLCISRDLPFAQGRFCAAEGIKNVEMLSDFRGSFGEDYGVTMEDGPLKGLLSRAIVVLNPEGEVVYSEQVPEIAQEPDYEKALAAVK</sequence>
<keyword evidence="1 6" id="KW-0575">Peroxidase</keyword>
<keyword evidence="2 6" id="KW-0049">Antioxidant</keyword>
<evidence type="ECO:0000256" key="5">
    <source>
        <dbReference type="ARBA" id="ARBA00023284"/>
    </source>
</evidence>
<dbReference type="EMBL" id="CP035107">
    <property type="protein sequence ID" value="QAR31214.1"/>
    <property type="molecule type" value="Genomic_DNA"/>
</dbReference>
<feature type="disulfide bond" description="Redox-active" evidence="6">
    <location>
        <begin position="59"/>
        <end position="93"/>
    </location>
</feature>
<dbReference type="SUPFAM" id="SSF52833">
    <property type="entry name" value="Thioredoxin-like"/>
    <property type="match status" value="1"/>
</dbReference>
<evidence type="ECO:0000256" key="3">
    <source>
        <dbReference type="ARBA" id="ARBA00023002"/>
    </source>
</evidence>
<dbReference type="PANTHER" id="PTHR43110:SF1">
    <property type="entry name" value="THIOL PEROXIDASE"/>
    <property type="match status" value="1"/>
</dbReference>
<dbReference type="RefSeq" id="WP_128501655.1">
    <property type="nucleotide sequence ID" value="NZ_CP035107.1"/>
</dbReference>
<evidence type="ECO:0000313" key="9">
    <source>
        <dbReference type="Proteomes" id="UP000287701"/>
    </source>
</evidence>
<proteinExistence type="inferred from homology"/>
<reference evidence="8 9" key="1">
    <citation type="submission" date="2019-01" db="EMBL/GenBank/DDBJ databases">
        <title>Whole Genome of Ornithobacterium rhinotracheale FARPER-174b.</title>
        <authorList>
            <person name="Tataje-Lavanda L.A."/>
            <person name="Montalvan A."/>
            <person name="Montesinos R."/>
            <person name="Zimic M."/>
            <person name="Fernandez-Sanchez M."/>
            <person name="Fernandez-Diaz M."/>
        </authorList>
    </citation>
    <scope>NUCLEOTIDE SEQUENCE [LARGE SCALE GENOMIC DNA]</scope>
    <source>
        <strain evidence="8 9">FARPER-174b</strain>
    </source>
</reference>
<dbReference type="OrthoDB" id="9781543at2"/>
<dbReference type="GO" id="GO:0008379">
    <property type="term" value="F:thioredoxin peroxidase activity"/>
    <property type="evidence" value="ECO:0007669"/>
    <property type="project" value="UniProtKB-UniRule"/>
</dbReference>